<organism evidence="2 3">
    <name type="scientific">Nocardioides ginsengisoli</name>
    <dbReference type="NCBI Taxonomy" id="363868"/>
    <lineage>
        <taxon>Bacteria</taxon>
        <taxon>Bacillati</taxon>
        <taxon>Actinomycetota</taxon>
        <taxon>Actinomycetes</taxon>
        <taxon>Propionibacteriales</taxon>
        <taxon>Nocardioidaceae</taxon>
        <taxon>Nocardioides</taxon>
    </lineage>
</organism>
<dbReference type="SUPFAM" id="SSF53335">
    <property type="entry name" value="S-adenosyl-L-methionine-dependent methyltransferases"/>
    <property type="match status" value="1"/>
</dbReference>
<protein>
    <submittedName>
        <fullName evidence="2">FkbM family methyltransferase</fullName>
    </submittedName>
</protein>
<evidence type="ECO:0000313" key="2">
    <source>
        <dbReference type="EMBL" id="MFD1249854.1"/>
    </source>
</evidence>
<dbReference type="RefSeq" id="WP_367920375.1">
    <property type="nucleotide sequence ID" value="NZ_BAABAC010000030.1"/>
</dbReference>
<sequence>MTLVRSGAHLAKRVRQTPQLFRNFPEVFWDLGTHKTPLRRSEMTFRMRNGYVVSCPNVNGARFPLYEIFADDAYYLKDLTAGVDDDAAVLDVGGQIGSFSLALAEVLPKSRIHVYEASPVSASYIQRNVDANQLGATITVHGEAMAGEPGEFTFVDSGTASGHNGLTAPGWMKDQGATEVTVPAQSFDRAVADIEADGGSVQIVKMDVEGAEYDIVLRSSPASWATVRKVVMEYHPVDGHSLDELLAFFAEVGLRPGRHEPGLRAGLGVIWLSR</sequence>
<dbReference type="NCBIfam" id="TIGR01444">
    <property type="entry name" value="fkbM_fam"/>
    <property type="match status" value="1"/>
</dbReference>
<keyword evidence="3" id="KW-1185">Reference proteome</keyword>
<name>A0ABW3W657_9ACTN</name>
<accession>A0ABW3W657</accession>
<gene>
    <name evidence="2" type="ORF">ACFQ3F_18790</name>
</gene>
<dbReference type="EMBL" id="JBHTLX010000023">
    <property type="protein sequence ID" value="MFD1249854.1"/>
    <property type="molecule type" value="Genomic_DNA"/>
</dbReference>
<keyword evidence="2" id="KW-0489">Methyltransferase</keyword>
<comment type="caution">
    <text evidence="2">The sequence shown here is derived from an EMBL/GenBank/DDBJ whole genome shotgun (WGS) entry which is preliminary data.</text>
</comment>
<evidence type="ECO:0000313" key="3">
    <source>
        <dbReference type="Proteomes" id="UP001597229"/>
    </source>
</evidence>
<dbReference type="InterPro" id="IPR052514">
    <property type="entry name" value="SAM-dependent_MTase"/>
</dbReference>
<dbReference type="PANTHER" id="PTHR34203">
    <property type="entry name" value="METHYLTRANSFERASE, FKBM FAMILY PROTEIN"/>
    <property type="match status" value="1"/>
</dbReference>
<evidence type="ECO:0000259" key="1">
    <source>
        <dbReference type="Pfam" id="PF05050"/>
    </source>
</evidence>
<dbReference type="Proteomes" id="UP001597229">
    <property type="component" value="Unassembled WGS sequence"/>
</dbReference>
<dbReference type="GO" id="GO:0032259">
    <property type="term" value="P:methylation"/>
    <property type="evidence" value="ECO:0007669"/>
    <property type="project" value="UniProtKB-KW"/>
</dbReference>
<dbReference type="GO" id="GO:0008168">
    <property type="term" value="F:methyltransferase activity"/>
    <property type="evidence" value="ECO:0007669"/>
    <property type="project" value="UniProtKB-KW"/>
</dbReference>
<dbReference type="Pfam" id="PF05050">
    <property type="entry name" value="Methyltransf_21"/>
    <property type="match status" value="1"/>
</dbReference>
<feature type="domain" description="Methyltransferase FkbM" evidence="1">
    <location>
        <begin position="91"/>
        <end position="253"/>
    </location>
</feature>
<dbReference type="PANTHER" id="PTHR34203:SF15">
    <property type="entry name" value="SLL1173 PROTEIN"/>
    <property type="match status" value="1"/>
</dbReference>
<dbReference type="Gene3D" id="3.40.50.150">
    <property type="entry name" value="Vaccinia Virus protein VP39"/>
    <property type="match status" value="1"/>
</dbReference>
<dbReference type="InterPro" id="IPR006342">
    <property type="entry name" value="FkbM_mtfrase"/>
</dbReference>
<reference evidence="3" key="1">
    <citation type="journal article" date="2019" name="Int. J. Syst. Evol. Microbiol.">
        <title>The Global Catalogue of Microorganisms (GCM) 10K type strain sequencing project: providing services to taxonomists for standard genome sequencing and annotation.</title>
        <authorList>
            <consortium name="The Broad Institute Genomics Platform"/>
            <consortium name="The Broad Institute Genome Sequencing Center for Infectious Disease"/>
            <person name="Wu L."/>
            <person name="Ma J."/>
        </authorList>
    </citation>
    <scope>NUCLEOTIDE SEQUENCE [LARGE SCALE GENOMIC DNA]</scope>
    <source>
        <strain evidence="3">CCUG 52478</strain>
    </source>
</reference>
<keyword evidence="2" id="KW-0808">Transferase</keyword>
<dbReference type="InterPro" id="IPR029063">
    <property type="entry name" value="SAM-dependent_MTases_sf"/>
</dbReference>
<proteinExistence type="predicted"/>